<dbReference type="CDD" id="cd15796">
    <property type="entry name" value="CIF_like"/>
    <property type="match status" value="1"/>
</dbReference>
<dbReference type="Gene3D" id="1.20.140.40">
    <property type="entry name" value="Invertase/pectin methylesterase inhibitor family protein"/>
    <property type="match status" value="1"/>
</dbReference>
<dbReference type="AlphaFoldDB" id="A0AAN9HVV3"/>
<evidence type="ECO:0000256" key="2">
    <source>
        <dbReference type="ARBA" id="ARBA00023157"/>
    </source>
</evidence>
<keyword evidence="7" id="KW-1185">Reference proteome</keyword>
<feature type="chain" id="PRO_5042810560" description="Pectinesterase inhibitor domain-containing protein" evidence="4">
    <location>
        <begin position="30"/>
        <end position="177"/>
    </location>
</feature>
<evidence type="ECO:0000259" key="5">
    <source>
        <dbReference type="SMART" id="SM00856"/>
    </source>
</evidence>
<feature type="domain" description="Pectinesterase inhibitor" evidence="5">
    <location>
        <begin position="35"/>
        <end position="171"/>
    </location>
</feature>
<protein>
    <recommendedName>
        <fullName evidence="5">Pectinesterase inhibitor domain-containing protein</fullName>
    </recommendedName>
</protein>
<dbReference type="InterPro" id="IPR035513">
    <property type="entry name" value="Invertase/methylesterase_inhib"/>
</dbReference>
<organism evidence="6 7">
    <name type="scientific">Crotalaria pallida</name>
    <name type="common">Smooth rattlebox</name>
    <name type="synonym">Crotalaria striata</name>
    <dbReference type="NCBI Taxonomy" id="3830"/>
    <lineage>
        <taxon>Eukaryota</taxon>
        <taxon>Viridiplantae</taxon>
        <taxon>Streptophyta</taxon>
        <taxon>Embryophyta</taxon>
        <taxon>Tracheophyta</taxon>
        <taxon>Spermatophyta</taxon>
        <taxon>Magnoliopsida</taxon>
        <taxon>eudicotyledons</taxon>
        <taxon>Gunneridae</taxon>
        <taxon>Pentapetalae</taxon>
        <taxon>rosids</taxon>
        <taxon>fabids</taxon>
        <taxon>Fabales</taxon>
        <taxon>Fabaceae</taxon>
        <taxon>Papilionoideae</taxon>
        <taxon>50 kb inversion clade</taxon>
        <taxon>genistoids sensu lato</taxon>
        <taxon>core genistoids</taxon>
        <taxon>Crotalarieae</taxon>
        <taxon>Crotalaria</taxon>
    </lineage>
</organism>
<dbReference type="NCBIfam" id="TIGR01614">
    <property type="entry name" value="PME_inhib"/>
    <property type="match status" value="1"/>
</dbReference>
<accession>A0AAN9HVV3</accession>
<dbReference type="PANTHER" id="PTHR36710">
    <property type="entry name" value="PECTINESTERASE INHIBITOR-LIKE"/>
    <property type="match status" value="1"/>
</dbReference>
<comment type="similarity">
    <text evidence="3">Belongs to the PMEI family.</text>
</comment>
<evidence type="ECO:0000256" key="3">
    <source>
        <dbReference type="ARBA" id="ARBA00038471"/>
    </source>
</evidence>
<comment type="caution">
    <text evidence="6">The sequence shown here is derived from an EMBL/GenBank/DDBJ whole genome shotgun (WGS) entry which is preliminary data.</text>
</comment>
<dbReference type="EMBL" id="JAYWIO010000008">
    <property type="protein sequence ID" value="KAK7247098.1"/>
    <property type="molecule type" value="Genomic_DNA"/>
</dbReference>
<proteinExistence type="inferred from homology"/>
<reference evidence="6 7" key="1">
    <citation type="submission" date="2024-01" db="EMBL/GenBank/DDBJ databases">
        <title>The genomes of 5 underutilized Papilionoideae crops provide insights into root nodulation and disease resistanc.</title>
        <authorList>
            <person name="Yuan L."/>
        </authorList>
    </citation>
    <scope>NUCLEOTIDE SEQUENCE [LARGE SCALE GENOMIC DNA]</scope>
    <source>
        <strain evidence="6">ZHUSHIDOU_FW_LH</strain>
        <tissue evidence="6">Leaf</tissue>
    </source>
</reference>
<feature type="signal peptide" evidence="4">
    <location>
        <begin position="1"/>
        <end position="29"/>
    </location>
</feature>
<keyword evidence="2" id="KW-1015">Disulfide bond</keyword>
<dbReference type="InterPro" id="IPR052421">
    <property type="entry name" value="PCW_Enzyme_Inhibitor"/>
</dbReference>
<dbReference type="FunFam" id="1.20.140.40:FF:000009">
    <property type="entry name" value="Invertase/pectin methylesterase inhibitor family protein"/>
    <property type="match status" value="1"/>
</dbReference>
<dbReference type="Proteomes" id="UP001372338">
    <property type="component" value="Unassembled WGS sequence"/>
</dbReference>
<dbReference type="InterPro" id="IPR034087">
    <property type="entry name" value="C/VIF1"/>
</dbReference>
<evidence type="ECO:0000313" key="6">
    <source>
        <dbReference type="EMBL" id="KAK7247098.1"/>
    </source>
</evidence>
<evidence type="ECO:0000256" key="1">
    <source>
        <dbReference type="ARBA" id="ARBA00022729"/>
    </source>
</evidence>
<dbReference type="Pfam" id="PF04043">
    <property type="entry name" value="PMEI"/>
    <property type="match status" value="1"/>
</dbReference>
<dbReference type="SMART" id="SM00856">
    <property type="entry name" value="PMEI"/>
    <property type="match status" value="1"/>
</dbReference>
<keyword evidence="1 4" id="KW-0732">Signal</keyword>
<dbReference type="InterPro" id="IPR006501">
    <property type="entry name" value="Pectinesterase_inhib_dom"/>
</dbReference>
<sequence>MMTTTFNSLNLIFCLNVVLLMISVSTSHSRTFHLNDEKLIENTCKKTPNYNVCIQSLKSNPRSFGADVGGLALIMVDVMKAKANEAVSKIRQLQRSGSKPGLTSCVESYDAILDDDIPEAIFGIQAGMPKFAEQAANDAVIEANSCQDDFPGPLTIQNKAMSDVASVTSAIVKILLK</sequence>
<dbReference type="SUPFAM" id="SSF101148">
    <property type="entry name" value="Plant invertase/pectin methylesterase inhibitor"/>
    <property type="match status" value="1"/>
</dbReference>
<evidence type="ECO:0000256" key="4">
    <source>
        <dbReference type="SAM" id="SignalP"/>
    </source>
</evidence>
<dbReference type="GO" id="GO:0004857">
    <property type="term" value="F:enzyme inhibitor activity"/>
    <property type="evidence" value="ECO:0007669"/>
    <property type="project" value="InterPro"/>
</dbReference>
<gene>
    <name evidence="6" type="ORF">RIF29_41975</name>
</gene>
<name>A0AAN9HVV3_CROPI</name>
<evidence type="ECO:0000313" key="7">
    <source>
        <dbReference type="Proteomes" id="UP001372338"/>
    </source>
</evidence>
<dbReference type="PANTHER" id="PTHR36710:SF13">
    <property type="entry name" value="PUTATIVE-RELATED"/>
    <property type="match status" value="1"/>
</dbReference>